<proteinExistence type="predicted"/>
<reference evidence="3 4" key="1">
    <citation type="journal article" date="2019" name="Emerg. Microbes Infect.">
        <title>Comprehensive subspecies identification of 175 nontuberculous mycobacteria species based on 7547 genomic profiles.</title>
        <authorList>
            <person name="Matsumoto Y."/>
            <person name="Kinjo T."/>
            <person name="Motooka D."/>
            <person name="Nabeya D."/>
            <person name="Jung N."/>
            <person name="Uechi K."/>
            <person name="Horii T."/>
            <person name="Iida T."/>
            <person name="Fujita J."/>
            <person name="Nakamura S."/>
        </authorList>
    </citation>
    <scope>NUCLEOTIDE SEQUENCE [LARGE SCALE GENOMIC DNA]</scope>
    <source>
        <strain evidence="3 4">JCM 15296</strain>
    </source>
</reference>
<dbReference type="Pfam" id="PF05305">
    <property type="entry name" value="DUF732"/>
    <property type="match status" value="1"/>
</dbReference>
<gene>
    <name evidence="3" type="ORF">MAUB_38630</name>
</gene>
<evidence type="ECO:0000313" key="3">
    <source>
        <dbReference type="EMBL" id="BBX85990.1"/>
    </source>
</evidence>
<dbReference type="EMBL" id="AP022577">
    <property type="protein sequence ID" value="BBX85990.1"/>
    <property type="molecule type" value="Genomic_DNA"/>
</dbReference>
<protein>
    <recommendedName>
        <fullName evidence="2">DUF732 domain-containing protein</fullName>
    </recommendedName>
</protein>
<sequence length="104" mass="10966">MKRSRTAALLAAVSSAVTIVLAVPAHADDQVDPMFLQALHDKGFIMPNNTALKLAHGTCTAMRSGGVNSALTYLKKNAGNMSNDDAVKFGGLAIYAYCRDLAPK</sequence>
<feature type="domain" description="DUF732" evidence="2">
    <location>
        <begin position="29"/>
        <end position="100"/>
    </location>
</feature>
<dbReference type="RefSeq" id="WP_138228417.1">
    <property type="nucleotide sequence ID" value="NZ_AP022577.1"/>
</dbReference>
<dbReference type="Proteomes" id="UP000465609">
    <property type="component" value="Chromosome"/>
</dbReference>
<name>A0ABM7IH06_9MYCO</name>
<evidence type="ECO:0000259" key="2">
    <source>
        <dbReference type="Pfam" id="PF05305"/>
    </source>
</evidence>
<dbReference type="InterPro" id="IPR007969">
    <property type="entry name" value="DUF732"/>
</dbReference>
<feature type="chain" id="PRO_5045941378" description="DUF732 domain-containing protein" evidence="1">
    <location>
        <begin position="28"/>
        <end position="104"/>
    </location>
</feature>
<keyword evidence="4" id="KW-1185">Reference proteome</keyword>
<evidence type="ECO:0000256" key="1">
    <source>
        <dbReference type="SAM" id="SignalP"/>
    </source>
</evidence>
<evidence type="ECO:0000313" key="4">
    <source>
        <dbReference type="Proteomes" id="UP000465609"/>
    </source>
</evidence>
<keyword evidence="1" id="KW-0732">Signal</keyword>
<feature type="signal peptide" evidence="1">
    <location>
        <begin position="1"/>
        <end position="27"/>
    </location>
</feature>
<organism evidence="3 4">
    <name type="scientific">Mycolicibacterium aubagnense</name>
    <dbReference type="NCBI Taxonomy" id="319707"/>
    <lineage>
        <taxon>Bacteria</taxon>
        <taxon>Bacillati</taxon>
        <taxon>Actinomycetota</taxon>
        <taxon>Actinomycetes</taxon>
        <taxon>Mycobacteriales</taxon>
        <taxon>Mycobacteriaceae</taxon>
        <taxon>Mycolicibacterium</taxon>
    </lineage>
</organism>
<accession>A0ABM7IH06</accession>